<reference evidence="1" key="1">
    <citation type="submission" date="2020-11" db="EMBL/GenBank/DDBJ databases">
        <title>Adaptations for nitrogen fixation in a non-lichenized fungal sporocarp promotes dispersal by wood-feeding termites.</title>
        <authorList>
            <consortium name="DOE Joint Genome Institute"/>
            <person name="Koch R.A."/>
            <person name="Yoon G."/>
            <person name="Arayal U."/>
            <person name="Lail K."/>
            <person name="Amirebrahimi M."/>
            <person name="Labutti K."/>
            <person name="Lipzen A."/>
            <person name="Riley R."/>
            <person name="Barry K."/>
            <person name="Henrissat B."/>
            <person name="Grigoriev I.V."/>
            <person name="Herr J.R."/>
            <person name="Aime M.C."/>
        </authorList>
    </citation>
    <scope>NUCLEOTIDE SEQUENCE</scope>
    <source>
        <strain evidence="1">MCA 3950</strain>
    </source>
</reference>
<dbReference type="AlphaFoldDB" id="A0A9P7VE92"/>
<evidence type="ECO:0000313" key="2">
    <source>
        <dbReference type="Proteomes" id="UP000812287"/>
    </source>
</evidence>
<dbReference type="GeneID" id="66100457"/>
<organism evidence="1 2">
    <name type="scientific">Guyanagaster necrorhizus</name>
    <dbReference type="NCBI Taxonomy" id="856835"/>
    <lineage>
        <taxon>Eukaryota</taxon>
        <taxon>Fungi</taxon>
        <taxon>Dikarya</taxon>
        <taxon>Basidiomycota</taxon>
        <taxon>Agaricomycotina</taxon>
        <taxon>Agaricomycetes</taxon>
        <taxon>Agaricomycetidae</taxon>
        <taxon>Agaricales</taxon>
        <taxon>Marasmiineae</taxon>
        <taxon>Physalacriaceae</taxon>
        <taxon>Guyanagaster</taxon>
    </lineage>
</organism>
<evidence type="ECO:0000313" key="1">
    <source>
        <dbReference type="EMBL" id="KAG7439303.1"/>
    </source>
</evidence>
<protein>
    <submittedName>
        <fullName evidence="1">Uncharacterized protein</fullName>
    </submittedName>
</protein>
<keyword evidence="2" id="KW-1185">Reference proteome</keyword>
<dbReference type="RefSeq" id="XP_043032803.1">
    <property type="nucleotide sequence ID" value="XM_043178170.1"/>
</dbReference>
<sequence>MLPPLKTSTTTPSAACAMGVPHILSSSPPLSQLGSLLQRWIYFLTPHDKPFHRRPVTVHQFTAMKKIFLNVIPPVSQVVRQRDQRRCFITGSASQDGTDPVWMFPLYFAYVFHNPKPFTIRAIYKVICSLQLIISALPLSSHLLLPKAHNSLRTSSPRYIFRGHCAIVEPPAEVLRRYKSSGPSFRVTRRWEEERFRYREMLKFDDHLVSTVKAVIDSRCAYINVDTETVVERQAELAKTSRK</sequence>
<dbReference type="Proteomes" id="UP000812287">
    <property type="component" value="Unassembled WGS sequence"/>
</dbReference>
<name>A0A9P7VE92_9AGAR</name>
<accession>A0A9P7VE92</accession>
<comment type="caution">
    <text evidence="1">The sequence shown here is derived from an EMBL/GenBank/DDBJ whole genome shotgun (WGS) entry which is preliminary data.</text>
</comment>
<gene>
    <name evidence="1" type="ORF">BT62DRAFT_1014157</name>
</gene>
<proteinExistence type="predicted"/>
<dbReference type="EMBL" id="MU250602">
    <property type="protein sequence ID" value="KAG7439303.1"/>
    <property type="molecule type" value="Genomic_DNA"/>
</dbReference>